<protein>
    <submittedName>
        <fullName evidence="6">DNA-binding MarR family transcriptional regulator</fullName>
    </submittedName>
</protein>
<feature type="domain" description="HTH marR-type" evidence="5">
    <location>
        <begin position="40"/>
        <end position="178"/>
    </location>
</feature>
<evidence type="ECO:0000256" key="3">
    <source>
        <dbReference type="ARBA" id="ARBA00023163"/>
    </source>
</evidence>
<reference evidence="6 7" key="1">
    <citation type="submission" date="2019-03" db="EMBL/GenBank/DDBJ databases">
        <title>Genomic Encyclopedia of Type Strains, Phase IV (KMG-V): Genome sequencing to study the core and pangenomes of soil and plant-associated prokaryotes.</title>
        <authorList>
            <person name="Whitman W."/>
        </authorList>
    </citation>
    <scope>NUCLEOTIDE SEQUENCE [LARGE SCALE GENOMIC DNA]</scope>
    <source>
        <strain evidence="6 7">23C40</strain>
    </source>
</reference>
<dbReference type="AlphaFoldDB" id="A0A4R2C872"/>
<dbReference type="InterPro" id="IPR000835">
    <property type="entry name" value="HTH_MarR-typ"/>
</dbReference>
<dbReference type="InterPro" id="IPR023187">
    <property type="entry name" value="Tscrpt_reg_MarR-type_CS"/>
</dbReference>
<dbReference type="PRINTS" id="PR00598">
    <property type="entry name" value="HTHMARR"/>
</dbReference>
<sequence>MIRARERLRPSGKRVNMKQGDTDHVDRILAQWRRERPELDISAMGPLGRLARLRAHVAREQETVFAQFDLTSASFDVLATLRRSGPPFQLSPGELLAATMVTSGTMTNRIDQLERAGLVERLDNPEDRRGVIIALTPEGLKRIDAAAAAHVANQQRLIAGLAPEEREALDALLRKLLATFE</sequence>
<dbReference type="Proteomes" id="UP000295043">
    <property type="component" value="Unassembled WGS sequence"/>
</dbReference>
<evidence type="ECO:0000256" key="4">
    <source>
        <dbReference type="SAM" id="MobiDB-lite"/>
    </source>
</evidence>
<dbReference type="SUPFAM" id="SSF46785">
    <property type="entry name" value="Winged helix' DNA-binding domain"/>
    <property type="match status" value="1"/>
</dbReference>
<dbReference type="PANTHER" id="PTHR33164:SF104">
    <property type="entry name" value="TRANSCRIPTIONAL REGULATORY PROTEIN"/>
    <property type="match status" value="1"/>
</dbReference>
<accession>A0A4R2C872</accession>
<dbReference type="PROSITE" id="PS01117">
    <property type="entry name" value="HTH_MARR_1"/>
    <property type="match status" value="1"/>
</dbReference>
<dbReference type="EMBL" id="SLVU01000001">
    <property type="protein sequence ID" value="TCN36103.1"/>
    <property type="molecule type" value="Genomic_DNA"/>
</dbReference>
<dbReference type="PANTHER" id="PTHR33164">
    <property type="entry name" value="TRANSCRIPTIONAL REGULATOR, MARR FAMILY"/>
    <property type="match status" value="1"/>
</dbReference>
<dbReference type="GO" id="GO:0003677">
    <property type="term" value="F:DNA binding"/>
    <property type="evidence" value="ECO:0007669"/>
    <property type="project" value="UniProtKB-KW"/>
</dbReference>
<keyword evidence="3" id="KW-0804">Transcription</keyword>
<keyword evidence="2 6" id="KW-0238">DNA-binding</keyword>
<keyword evidence="1" id="KW-0805">Transcription regulation</keyword>
<evidence type="ECO:0000256" key="2">
    <source>
        <dbReference type="ARBA" id="ARBA00023125"/>
    </source>
</evidence>
<name>A0A4R2C872_9HYPH</name>
<dbReference type="GO" id="GO:0003700">
    <property type="term" value="F:DNA-binding transcription factor activity"/>
    <property type="evidence" value="ECO:0007669"/>
    <property type="project" value="InterPro"/>
</dbReference>
<dbReference type="InterPro" id="IPR036388">
    <property type="entry name" value="WH-like_DNA-bd_sf"/>
</dbReference>
<evidence type="ECO:0000259" key="5">
    <source>
        <dbReference type="PROSITE" id="PS50995"/>
    </source>
</evidence>
<dbReference type="SMART" id="SM00347">
    <property type="entry name" value="HTH_MARR"/>
    <property type="match status" value="1"/>
</dbReference>
<dbReference type="InterPro" id="IPR036390">
    <property type="entry name" value="WH_DNA-bd_sf"/>
</dbReference>
<organism evidence="6 7">
    <name type="scientific">Sinorhizobium americanum</name>
    <dbReference type="NCBI Taxonomy" id="194963"/>
    <lineage>
        <taxon>Bacteria</taxon>
        <taxon>Pseudomonadati</taxon>
        <taxon>Pseudomonadota</taxon>
        <taxon>Alphaproteobacteria</taxon>
        <taxon>Hyphomicrobiales</taxon>
        <taxon>Rhizobiaceae</taxon>
        <taxon>Sinorhizobium/Ensifer group</taxon>
        <taxon>Sinorhizobium</taxon>
    </lineage>
</organism>
<comment type="caution">
    <text evidence="6">The sequence shown here is derived from an EMBL/GenBank/DDBJ whole genome shotgun (WGS) entry which is preliminary data.</text>
</comment>
<evidence type="ECO:0000313" key="6">
    <source>
        <dbReference type="EMBL" id="TCN36103.1"/>
    </source>
</evidence>
<gene>
    <name evidence="6" type="ORF">EV184_10189</name>
</gene>
<evidence type="ECO:0000256" key="1">
    <source>
        <dbReference type="ARBA" id="ARBA00023015"/>
    </source>
</evidence>
<dbReference type="InterPro" id="IPR039422">
    <property type="entry name" value="MarR/SlyA-like"/>
</dbReference>
<feature type="region of interest" description="Disordered" evidence="4">
    <location>
        <begin position="1"/>
        <end position="20"/>
    </location>
</feature>
<evidence type="ECO:0000313" key="7">
    <source>
        <dbReference type="Proteomes" id="UP000295043"/>
    </source>
</evidence>
<dbReference type="PROSITE" id="PS50995">
    <property type="entry name" value="HTH_MARR_2"/>
    <property type="match status" value="1"/>
</dbReference>
<dbReference type="Pfam" id="PF12802">
    <property type="entry name" value="MarR_2"/>
    <property type="match status" value="1"/>
</dbReference>
<dbReference type="Gene3D" id="1.10.10.10">
    <property type="entry name" value="Winged helix-like DNA-binding domain superfamily/Winged helix DNA-binding domain"/>
    <property type="match status" value="1"/>
</dbReference>
<dbReference type="GO" id="GO:0006950">
    <property type="term" value="P:response to stress"/>
    <property type="evidence" value="ECO:0007669"/>
    <property type="project" value="TreeGrafter"/>
</dbReference>
<proteinExistence type="predicted"/>